<dbReference type="GO" id="GO:0005886">
    <property type="term" value="C:plasma membrane"/>
    <property type="evidence" value="ECO:0007669"/>
    <property type="project" value="UniProtKB-SubCell"/>
</dbReference>
<dbReference type="InterPro" id="IPR000826">
    <property type="entry name" value="Formyl_rcpt-rel"/>
</dbReference>
<evidence type="ECO:0000256" key="8">
    <source>
        <dbReference type="ARBA" id="ARBA00023170"/>
    </source>
</evidence>
<feature type="transmembrane region" description="Helical" evidence="14">
    <location>
        <begin position="173"/>
        <end position="193"/>
    </location>
</feature>
<feature type="region of interest" description="Disordered" evidence="13">
    <location>
        <begin position="262"/>
        <end position="306"/>
    </location>
</feature>
<evidence type="ECO:0000256" key="12">
    <source>
        <dbReference type="RuleBase" id="RU000688"/>
    </source>
</evidence>
<comment type="subcellular location">
    <subcellularLocation>
        <location evidence="1">Cell membrane</location>
        <topology evidence="1">Multi-pass membrane protein</topology>
    </subcellularLocation>
</comment>
<feature type="domain" description="G-protein coupled receptors family 1 profile" evidence="15">
    <location>
        <begin position="1"/>
        <end position="237"/>
    </location>
</feature>
<evidence type="ECO:0000256" key="7">
    <source>
        <dbReference type="ARBA" id="ARBA00023136"/>
    </source>
</evidence>
<dbReference type="Gene3D" id="1.20.1070.10">
    <property type="entry name" value="Rhodopsin 7-helix transmembrane proteins"/>
    <property type="match status" value="1"/>
</dbReference>
<keyword evidence="4 12" id="KW-0812">Transmembrane</keyword>
<evidence type="ECO:0000256" key="14">
    <source>
        <dbReference type="SAM" id="Phobius"/>
    </source>
</evidence>
<keyword evidence="9" id="KW-0325">Glycoprotein</keyword>
<dbReference type="InterPro" id="IPR000276">
    <property type="entry name" value="GPCR_Rhodpsn"/>
</dbReference>
<comment type="caution">
    <text evidence="16">The sequence shown here is derived from an EMBL/GenBank/DDBJ whole genome shotgun (WGS) entry which is preliminary data.</text>
</comment>
<dbReference type="EMBL" id="JANPWB010000010">
    <property type="protein sequence ID" value="KAJ1137542.1"/>
    <property type="molecule type" value="Genomic_DNA"/>
</dbReference>
<dbReference type="Proteomes" id="UP001066276">
    <property type="component" value="Chromosome 6"/>
</dbReference>
<evidence type="ECO:0000256" key="2">
    <source>
        <dbReference type="ARBA" id="ARBA00022475"/>
    </source>
</evidence>
<dbReference type="AlphaFoldDB" id="A0AAV7QDC0"/>
<evidence type="ECO:0000256" key="4">
    <source>
        <dbReference type="ARBA" id="ARBA00022692"/>
    </source>
</evidence>
<keyword evidence="3" id="KW-0597">Phosphoprotein</keyword>
<gene>
    <name evidence="16" type="ORF">NDU88_003940</name>
</gene>
<feature type="transmembrane region" description="Helical" evidence="14">
    <location>
        <begin position="87"/>
        <end position="112"/>
    </location>
</feature>
<organism evidence="16 17">
    <name type="scientific">Pleurodeles waltl</name>
    <name type="common">Iberian ribbed newt</name>
    <dbReference type="NCBI Taxonomy" id="8319"/>
    <lineage>
        <taxon>Eukaryota</taxon>
        <taxon>Metazoa</taxon>
        <taxon>Chordata</taxon>
        <taxon>Craniata</taxon>
        <taxon>Vertebrata</taxon>
        <taxon>Euteleostomi</taxon>
        <taxon>Amphibia</taxon>
        <taxon>Batrachia</taxon>
        <taxon>Caudata</taxon>
        <taxon>Salamandroidea</taxon>
        <taxon>Salamandridae</taxon>
        <taxon>Pleurodelinae</taxon>
        <taxon>Pleurodeles</taxon>
    </lineage>
</organism>
<dbReference type="PANTHER" id="PTHR24225:SF72">
    <property type="entry name" value="G-PROTEIN COUPLED RECEPTORS FAMILY 1 PROFILE DOMAIN-CONTAINING PROTEIN-RELATED"/>
    <property type="match status" value="1"/>
</dbReference>
<evidence type="ECO:0000259" key="15">
    <source>
        <dbReference type="PROSITE" id="PS50262"/>
    </source>
</evidence>
<keyword evidence="5 14" id="KW-1133">Transmembrane helix</keyword>
<evidence type="ECO:0000256" key="10">
    <source>
        <dbReference type="ARBA" id="ARBA00023224"/>
    </source>
</evidence>
<dbReference type="PROSITE" id="PS00237">
    <property type="entry name" value="G_PROTEIN_RECEP_F1_1"/>
    <property type="match status" value="1"/>
</dbReference>
<dbReference type="FunFam" id="1.20.1070.10:FF:000109">
    <property type="entry name" value="Leukotriene B4 receptor"/>
    <property type="match status" value="1"/>
</dbReference>
<keyword evidence="17" id="KW-1185">Reference proteome</keyword>
<feature type="transmembrane region" description="Helical" evidence="14">
    <location>
        <begin position="35"/>
        <end position="67"/>
    </location>
</feature>
<evidence type="ECO:0000313" key="17">
    <source>
        <dbReference type="Proteomes" id="UP001066276"/>
    </source>
</evidence>
<name>A0AAV7QDC0_PLEWA</name>
<dbReference type="PRINTS" id="PR00237">
    <property type="entry name" value="GPCRRHODOPSN"/>
</dbReference>
<dbReference type="GO" id="GO:0004974">
    <property type="term" value="F:leukotriene receptor activity"/>
    <property type="evidence" value="ECO:0007669"/>
    <property type="project" value="InterPro"/>
</dbReference>
<feature type="transmembrane region" description="Helical" evidence="14">
    <location>
        <begin position="132"/>
        <end position="152"/>
    </location>
</feature>
<keyword evidence="8 12" id="KW-0675">Receptor</keyword>
<protein>
    <recommendedName>
        <fullName evidence="15">G-protein coupled receptors family 1 profile domain-containing protein</fullName>
    </recommendedName>
</protein>
<reference evidence="16" key="1">
    <citation type="journal article" date="2022" name="bioRxiv">
        <title>Sequencing and chromosome-scale assembly of the giantPleurodeles waltlgenome.</title>
        <authorList>
            <person name="Brown T."/>
            <person name="Elewa A."/>
            <person name="Iarovenko S."/>
            <person name="Subramanian E."/>
            <person name="Araus A.J."/>
            <person name="Petzold A."/>
            <person name="Susuki M."/>
            <person name="Suzuki K.-i.T."/>
            <person name="Hayashi T."/>
            <person name="Toyoda A."/>
            <person name="Oliveira C."/>
            <person name="Osipova E."/>
            <person name="Leigh N.D."/>
            <person name="Simon A."/>
            <person name="Yun M.H."/>
        </authorList>
    </citation>
    <scope>NUCLEOTIDE SEQUENCE</scope>
    <source>
        <strain evidence="16">20211129_DDA</strain>
        <tissue evidence="16">Liver</tissue>
    </source>
</reference>
<evidence type="ECO:0000256" key="1">
    <source>
        <dbReference type="ARBA" id="ARBA00004651"/>
    </source>
</evidence>
<keyword evidence="7 14" id="KW-0472">Membrane</keyword>
<feature type="compositionally biased region" description="Basic and acidic residues" evidence="13">
    <location>
        <begin position="279"/>
        <end position="291"/>
    </location>
</feature>
<evidence type="ECO:0000256" key="3">
    <source>
        <dbReference type="ARBA" id="ARBA00022553"/>
    </source>
</evidence>
<feature type="compositionally biased region" description="Polar residues" evidence="13">
    <location>
        <begin position="292"/>
        <end position="306"/>
    </location>
</feature>
<evidence type="ECO:0000256" key="5">
    <source>
        <dbReference type="ARBA" id="ARBA00022989"/>
    </source>
</evidence>
<sequence length="306" mass="33901">MTKRSVTCVLILHLAVADAAVLLTAPLFIHLLATGAWTFGTAICKICHYICCLSMYASIFLISFMSLDRFLVIYKPILSQKVRTKPVVMAILLVIWLLAFLFAIPMPFYRVVTFYYNRTVCVPFHISPRHVVFQYLFETLFGFLLPFTIILGSYNYIGLRLRSARFQQKKKTACLIALIVLAFAVFWLPYHVVNVIQVLGNLLSDSSATSLKSAAARARPNVTALAFLSSSVNPILYAFVGGSFIKTAGVGFMAKLFEGTSSEVSGTNKDAHSLPGHGKRSDPRELDRMNTDTDTQSKTFSSGPAE</sequence>
<keyword evidence="6 12" id="KW-0297">G-protein coupled receptor</keyword>
<evidence type="ECO:0000313" key="16">
    <source>
        <dbReference type="EMBL" id="KAJ1137542.1"/>
    </source>
</evidence>
<keyword evidence="2" id="KW-1003">Cell membrane</keyword>
<dbReference type="Pfam" id="PF00001">
    <property type="entry name" value="7tm_1"/>
    <property type="match status" value="1"/>
</dbReference>
<evidence type="ECO:0000256" key="11">
    <source>
        <dbReference type="ARBA" id="ARBA00025736"/>
    </source>
</evidence>
<comment type="similarity">
    <text evidence="12">Belongs to the G-protein coupled receptor 1 family.</text>
</comment>
<evidence type="ECO:0000256" key="6">
    <source>
        <dbReference type="ARBA" id="ARBA00023040"/>
    </source>
</evidence>
<dbReference type="InterPro" id="IPR003981">
    <property type="entry name" value="Leukotriene_B4_rcpt"/>
</dbReference>
<evidence type="ECO:0000256" key="13">
    <source>
        <dbReference type="SAM" id="MobiDB-lite"/>
    </source>
</evidence>
<dbReference type="GO" id="GO:0007200">
    <property type="term" value="P:phospholipase C-activating G protein-coupled receptor signaling pathway"/>
    <property type="evidence" value="ECO:0007669"/>
    <property type="project" value="TreeGrafter"/>
</dbReference>
<dbReference type="PROSITE" id="PS50262">
    <property type="entry name" value="G_PROTEIN_RECEP_F1_2"/>
    <property type="match status" value="1"/>
</dbReference>
<dbReference type="GO" id="GO:0006954">
    <property type="term" value="P:inflammatory response"/>
    <property type="evidence" value="ECO:0007669"/>
    <property type="project" value="TreeGrafter"/>
</dbReference>
<dbReference type="PRINTS" id="PR01476">
    <property type="entry name" value="LTBRECEPTOR"/>
</dbReference>
<dbReference type="GO" id="GO:0007204">
    <property type="term" value="P:positive regulation of cytosolic calcium ion concentration"/>
    <property type="evidence" value="ECO:0007669"/>
    <property type="project" value="TreeGrafter"/>
</dbReference>
<proteinExistence type="inferred from homology"/>
<keyword evidence="10 12" id="KW-0807">Transducer</keyword>
<evidence type="ECO:0000256" key="9">
    <source>
        <dbReference type="ARBA" id="ARBA00023180"/>
    </source>
</evidence>
<dbReference type="SUPFAM" id="SSF81321">
    <property type="entry name" value="Family A G protein-coupled receptor-like"/>
    <property type="match status" value="1"/>
</dbReference>
<dbReference type="InterPro" id="IPR017452">
    <property type="entry name" value="GPCR_Rhodpsn_7TM"/>
</dbReference>
<accession>A0AAV7QDC0</accession>
<dbReference type="PANTHER" id="PTHR24225">
    <property type="entry name" value="CHEMOTACTIC RECEPTOR"/>
    <property type="match status" value="1"/>
</dbReference>
<comment type="similarity">
    <text evidence="11">Belongs to the chemokine-like receptor (CMKLR) family.</text>
</comment>
<dbReference type="GO" id="GO:0004875">
    <property type="term" value="F:complement receptor activity"/>
    <property type="evidence" value="ECO:0007669"/>
    <property type="project" value="TreeGrafter"/>
</dbReference>